<feature type="domain" description="FAD/NAD(P)-binding" evidence="1">
    <location>
        <begin position="5"/>
        <end position="296"/>
    </location>
</feature>
<comment type="caution">
    <text evidence="2">The sequence shown here is derived from an EMBL/GenBank/DDBJ whole genome shotgun (WGS) entry which is preliminary data.</text>
</comment>
<dbReference type="AlphaFoldDB" id="E6PHH8"/>
<proteinExistence type="predicted"/>
<dbReference type="EMBL" id="CABL01000017">
    <property type="protein sequence ID" value="CBH75916.1"/>
    <property type="molecule type" value="Genomic_DNA"/>
</dbReference>
<dbReference type="PRINTS" id="PR00368">
    <property type="entry name" value="FADPNR"/>
</dbReference>
<evidence type="ECO:0000313" key="2">
    <source>
        <dbReference type="EMBL" id="CBH75916.1"/>
    </source>
</evidence>
<dbReference type="Pfam" id="PF07992">
    <property type="entry name" value="Pyr_redox_2"/>
    <property type="match status" value="1"/>
</dbReference>
<dbReference type="InterPro" id="IPR036188">
    <property type="entry name" value="FAD/NAD-bd_sf"/>
</dbReference>
<evidence type="ECO:0000259" key="1">
    <source>
        <dbReference type="Pfam" id="PF07992"/>
    </source>
</evidence>
<name>E6PHH8_9ZZZZ</name>
<dbReference type="Gene3D" id="3.50.50.60">
    <property type="entry name" value="FAD/NAD(P)-binding domain"/>
    <property type="match status" value="2"/>
</dbReference>
<dbReference type="PANTHER" id="PTHR43755">
    <property type="match status" value="1"/>
</dbReference>
<gene>
    <name evidence="2" type="ORF">CARN1_1083</name>
</gene>
<dbReference type="InterPro" id="IPR052541">
    <property type="entry name" value="SQRD"/>
</dbReference>
<sequence length="379" mass="39936">MAHTAIVLGAGTGGIAAANEIRRRCAKNDRVLLIDRSERFLFAPSLLWLAVGERRAKDIHRPVRELVRSGVEFLRGNIGSIDPASRTIALDGGGMMSADALVVALGAALAPESIPGLAQAGHNFYTLPGAESLRDALAAFPGGRILVLTASPAYKCPAAPYEAALLIDALLRKRGLRRRSEIDMCASEAAPMAVAGAPVSAAVVAMLGEKGIVYTPNRQILSADPAMKVVTFTDGSTEEYDLLAYVPPHRPPSVLATSGLVGENGWIPVDRATLQTDFASVYAIGDNATIALQMGKPLPKAGVFAYAQAKIVARNLVAEWHGKPVLAMFDGHGACFVETGGMKAAMGSGNFFAEPTPAIALRPPSLWLHLAKVLGQWPF</sequence>
<protein>
    <submittedName>
        <fullName evidence="2">FAD-dependent pyridine nucleotide-disulphide oxidoreductase</fullName>
    </submittedName>
</protein>
<dbReference type="PANTHER" id="PTHR43755:SF1">
    <property type="entry name" value="FAD-DEPENDENT PYRIDINE NUCLEOTIDE-DISULPHIDE OXIDOREDUCTASE"/>
    <property type="match status" value="1"/>
</dbReference>
<dbReference type="GO" id="GO:0016491">
    <property type="term" value="F:oxidoreductase activity"/>
    <property type="evidence" value="ECO:0007669"/>
    <property type="project" value="InterPro"/>
</dbReference>
<reference evidence="2" key="1">
    <citation type="submission" date="2009-10" db="EMBL/GenBank/DDBJ databases">
        <title>Diversity of trophic interactions inside an arsenic-rich microbial ecosystem.</title>
        <authorList>
            <person name="Bertin P.N."/>
            <person name="Heinrich-Salmeron A."/>
            <person name="Pelletier E."/>
            <person name="Goulhen-Chollet F."/>
            <person name="Arsene-Ploetze F."/>
            <person name="Gallien S."/>
            <person name="Calteau A."/>
            <person name="Vallenet D."/>
            <person name="Casiot C."/>
            <person name="Chane-Woon-Ming B."/>
            <person name="Giloteaux L."/>
            <person name="Barakat M."/>
            <person name="Bonnefoy V."/>
            <person name="Bruneel O."/>
            <person name="Chandler M."/>
            <person name="Cleiss J."/>
            <person name="Duran R."/>
            <person name="Elbaz-Poulichet F."/>
            <person name="Fonknechten N."/>
            <person name="Lauga B."/>
            <person name="Mornico D."/>
            <person name="Ortet P."/>
            <person name="Schaeffer C."/>
            <person name="Siguier P."/>
            <person name="Alexander Thil Smith A."/>
            <person name="Van Dorsselaer A."/>
            <person name="Weissenbach J."/>
            <person name="Medigue C."/>
            <person name="Le Paslier D."/>
        </authorList>
    </citation>
    <scope>NUCLEOTIDE SEQUENCE</scope>
</reference>
<dbReference type="InterPro" id="IPR023753">
    <property type="entry name" value="FAD/NAD-binding_dom"/>
</dbReference>
<organism evidence="2">
    <name type="scientific">mine drainage metagenome</name>
    <dbReference type="NCBI Taxonomy" id="410659"/>
    <lineage>
        <taxon>unclassified sequences</taxon>
        <taxon>metagenomes</taxon>
        <taxon>ecological metagenomes</taxon>
    </lineage>
</organism>
<accession>E6PHH8</accession>
<dbReference type="SUPFAM" id="SSF51905">
    <property type="entry name" value="FAD/NAD(P)-binding domain"/>
    <property type="match status" value="2"/>
</dbReference>